<organism evidence="2 3">
    <name type="scientific">Pelobates cultripes</name>
    <name type="common">Western spadefoot toad</name>
    <dbReference type="NCBI Taxonomy" id="61616"/>
    <lineage>
        <taxon>Eukaryota</taxon>
        <taxon>Metazoa</taxon>
        <taxon>Chordata</taxon>
        <taxon>Craniata</taxon>
        <taxon>Vertebrata</taxon>
        <taxon>Euteleostomi</taxon>
        <taxon>Amphibia</taxon>
        <taxon>Batrachia</taxon>
        <taxon>Anura</taxon>
        <taxon>Pelobatoidea</taxon>
        <taxon>Pelobatidae</taxon>
        <taxon>Pelobates</taxon>
    </lineage>
</organism>
<sequence length="91" mass="9947">MAPKMATPPDRELDAEVLPAGMPEPSTAEPTMVTPAGRDKQSPATKQDIADLLQEMRQQHAADLNLLQTEIHIASLSYKCIIVIQIIIQCP</sequence>
<reference evidence="2" key="1">
    <citation type="submission" date="2022-03" db="EMBL/GenBank/DDBJ databases">
        <authorList>
            <person name="Alioto T."/>
            <person name="Alioto T."/>
            <person name="Gomez Garrido J."/>
        </authorList>
    </citation>
    <scope>NUCLEOTIDE SEQUENCE</scope>
</reference>
<protein>
    <submittedName>
        <fullName evidence="2">Uncharacterized protein</fullName>
    </submittedName>
</protein>
<evidence type="ECO:0000256" key="1">
    <source>
        <dbReference type="SAM" id="MobiDB-lite"/>
    </source>
</evidence>
<dbReference type="AlphaFoldDB" id="A0AAD1S4W1"/>
<evidence type="ECO:0000313" key="2">
    <source>
        <dbReference type="EMBL" id="CAH2286173.1"/>
    </source>
</evidence>
<evidence type="ECO:0000313" key="3">
    <source>
        <dbReference type="Proteomes" id="UP001295444"/>
    </source>
</evidence>
<feature type="region of interest" description="Disordered" evidence="1">
    <location>
        <begin position="1"/>
        <end position="45"/>
    </location>
</feature>
<keyword evidence="3" id="KW-1185">Reference proteome</keyword>
<proteinExistence type="predicted"/>
<name>A0AAD1S4W1_PELCU</name>
<gene>
    <name evidence="2" type="ORF">PECUL_23A040060</name>
</gene>
<dbReference type="Proteomes" id="UP001295444">
    <property type="component" value="Chromosome 04"/>
</dbReference>
<dbReference type="EMBL" id="OW240915">
    <property type="protein sequence ID" value="CAH2286173.1"/>
    <property type="molecule type" value="Genomic_DNA"/>
</dbReference>
<accession>A0AAD1S4W1</accession>